<protein>
    <submittedName>
        <fullName evidence="4">Hydroxyacid dehydrogenase</fullName>
    </submittedName>
</protein>
<dbReference type="SUPFAM" id="SSF51735">
    <property type="entry name" value="NAD(P)-binding Rossmann-fold domains"/>
    <property type="match status" value="1"/>
</dbReference>
<evidence type="ECO:0000313" key="4">
    <source>
        <dbReference type="EMBL" id="MDT0320592.1"/>
    </source>
</evidence>
<dbReference type="PANTHER" id="PTHR10996">
    <property type="entry name" value="2-HYDROXYACID DEHYDROGENASE-RELATED"/>
    <property type="match status" value="1"/>
</dbReference>
<organism evidence="4 5">
    <name type="scientific">Streptomyces millisiae</name>
    <dbReference type="NCBI Taxonomy" id="3075542"/>
    <lineage>
        <taxon>Bacteria</taxon>
        <taxon>Bacillati</taxon>
        <taxon>Actinomycetota</taxon>
        <taxon>Actinomycetes</taxon>
        <taxon>Kitasatosporales</taxon>
        <taxon>Streptomycetaceae</taxon>
        <taxon>Streptomyces</taxon>
    </lineage>
</organism>
<dbReference type="InterPro" id="IPR050223">
    <property type="entry name" value="D-isomer_2-hydroxyacid_DH"/>
</dbReference>
<dbReference type="CDD" id="cd12167">
    <property type="entry name" value="2-Hacid_dh_8"/>
    <property type="match status" value="1"/>
</dbReference>
<name>A0ABU2LTV5_9ACTN</name>
<keyword evidence="2" id="KW-0520">NAD</keyword>
<dbReference type="RefSeq" id="WP_311600562.1">
    <property type="nucleotide sequence ID" value="NZ_JAVREM010000026.1"/>
</dbReference>
<dbReference type="SUPFAM" id="SSF52283">
    <property type="entry name" value="Formate/glycerate dehydrogenase catalytic domain-like"/>
    <property type="match status" value="1"/>
</dbReference>
<gene>
    <name evidence="4" type="ORF">RNC47_19855</name>
</gene>
<evidence type="ECO:0000256" key="2">
    <source>
        <dbReference type="ARBA" id="ARBA00023027"/>
    </source>
</evidence>
<proteinExistence type="predicted"/>
<evidence type="ECO:0000313" key="5">
    <source>
        <dbReference type="Proteomes" id="UP001183420"/>
    </source>
</evidence>
<reference evidence="5" key="1">
    <citation type="submission" date="2023-07" db="EMBL/GenBank/DDBJ databases">
        <title>30 novel species of actinomycetes from the DSMZ collection.</title>
        <authorList>
            <person name="Nouioui I."/>
        </authorList>
    </citation>
    <scope>NUCLEOTIDE SEQUENCE [LARGE SCALE GENOMIC DNA]</scope>
    <source>
        <strain evidence="5">DSM 44918</strain>
    </source>
</reference>
<feature type="domain" description="D-isomer specific 2-hydroxyacid dehydrogenase NAD-binding" evidence="3">
    <location>
        <begin position="122"/>
        <end position="295"/>
    </location>
</feature>
<dbReference type="Pfam" id="PF02826">
    <property type="entry name" value="2-Hacid_dh_C"/>
    <property type="match status" value="1"/>
</dbReference>
<dbReference type="EMBL" id="JAVREM010000026">
    <property type="protein sequence ID" value="MDT0320592.1"/>
    <property type="molecule type" value="Genomic_DNA"/>
</dbReference>
<dbReference type="Proteomes" id="UP001183420">
    <property type="component" value="Unassembled WGS sequence"/>
</dbReference>
<sequence length="335" mass="35688">MPQRPSALFALADRNLPLLFPPATLARLTELVDIDPALTVTDFGDPALGERLAGTEFLITGWGCPVVTPTVLDGLPRLRGVLHTAGTVKALLDPEVWRRGVAVSTAAAANALPVAEYTLGVILLLGKDVLGLHDEYRATRAFPPGLTHRDIGNAGRRVGIIGASRIGRRVIELLRPFDFEVLLHDPYVTEAEARALGVRAVDLDTLLASSTIVSVHAPATPETRHLLDAARLALLPDGAALVNTARGSLVDTEALTKELVTGRIRAVLDVTEPEPLPAESPLFRLPNVLLTPHVAGSLGNELSRLGRTAVDELERLLTGRPLAYGVELAELARTA</sequence>
<keyword evidence="5" id="KW-1185">Reference proteome</keyword>
<dbReference type="InterPro" id="IPR006140">
    <property type="entry name" value="D-isomer_DH_NAD-bd"/>
</dbReference>
<comment type="caution">
    <text evidence="4">The sequence shown here is derived from an EMBL/GenBank/DDBJ whole genome shotgun (WGS) entry which is preliminary data.</text>
</comment>
<dbReference type="Gene3D" id="3.40.50.720">
    <property type="entry name" value="NAD(P)-binding Rossmann-like Domain"/>
    <property type="match status" value="2"/>
</dbReference>
<evidence type="ECO:0000259" key="3">
    <source>
        <dbReference type="Pfam" id="PF02826"/>
    </source>
</evidence>
<dbReference type="PANTHER" id="PTHR10996:SF178">
    <property type="entry name" value="2-HYDROXYACID DEHYDROGENASE YGL185C-RELATED"/>
    <property type="match status" value="1"/>
</dbReference>
<keyword evidence="1" id="KW-0560">Oxidoreductase</keyword>
<evidence type="ECO:0000256" key="1">
    <source>
        <dbReference type="ARBA" id="ARBA00023002"/>
    </source>
</evidence>
<dbReference type="InterPro" id="IPR036291">
    <property type="entry name" value="NAD(P)-bd_dom_sf"/>
</dbReference>
<accession>A0ABU2LTV5</accession>